<evidence type="ECO:0000313" key="3">
    <source>
        <dbReference type="EMBL" id="SHN32449.1"/>
    </source>
</evidence>
<reference evidence="4" key="1">
    <citation type="submission" date="2016-11" db="EMBL/GenBank/DDBJ databases">
        <authorList>
            <person name="Varghese N."/>
            <person name="Submissions S."/>
        </authorList>
    </citation>
    <scope>NUCLEOTIDE SEQUENCE [LARGE SCALE GENOMIC DNA]</scope>
    <source>
        <strain evidence="4">Sac-22</strain>
    </source>
</reference>
<dbReference type="AlphaFoldDB" id="A0A1M7QM50"/>
<feature type="signal peptide" evidence="1">
    <location>
        <begin position="1"/>
        <end position="19"/>
    </location>
</feature>
<gene>
    <name evidence="3" type="ORF">SAMN05192549_107289</name>
</gene>
<protein>
    <recommendedName>
        <fullName evidence="2">Surface-adhesin protein E-like domain-containing protein</fullName>
    </recommendedName>
</protein>
<dbReference type="InterPro" id="IPR031939">
    <property type="entry name" value="Adhesin_E-like"/>
</dbReference>
<feature type="chain" id="PRO_5012816804" description="Surface-adhesin protein E-like domain-containing protein" evidence="1">
    <location>
        <begin position="20"/>
        <end position="137"/>
    </location>
</feature>
<keyword evidence="4" id="KW-1185">Reference proteome</keyword>
<proteinExistence type="predicted"/>
<name>A0A1M7QM50_9BURK</name>
<dbReference type="OrthoDB" id="8776126at2"/>
<evidence type="ECO:0000259" key="2">
    <source>
        <dbReference type="Pfam" id="PF16747"/>
    </source>
</evidence>
<dbReference type="Pfam" id="PF16747">
    <property type="entry name" value="Adhesin_E"/>
    <property type="match status" value="1"/>
</dbReference>
<organism evidence="3 4">
    <name type="scientific">Duganella sacchari</name>
    <dbReference type="NCBI Taxonomy" id="551987"/>
    <lineage>
        <taxon>Bacteria</taxon>
        <taxon>Pseudomonadati</taxon>
        <taxon>Pseudomonadota</taxon>
        <taxon>Betaproteobacteria</taxon>
        <taxon>Burkholderiales</taxon>
        <taxon>Oxalobacteraceae</taxon>
        <taxon>Telluria group</taxon>
        <taxon>Duganella</taxon>
    </lineage>
</organism>
<feature type="domain" description="Surface-adhesin protein E-like" evidence="2">
    <location>
        <begin position="21"/>
        <end position="131"/>
    </location>
</feature>
<evidence type="ECO:0000256" key="1">
    <source>
        <dbReference type="SAM" id="SignalP"/>
    </source>
</evidence>
<keyword evidence="1" id="KW-0732">Signal</keyword>
<evidence type="ECO:0000313" key="4">
    <source>
        <dbReference type="Proteomes" id="UP000184339"/>
    </source>
</evidence>
<dbReference type="STRING" id="551987.SAMN05192549_107289"/>
<sequence>MKIPFIFAGLLLVSVNAAADWTKLTTHPGQVEYVDFSTVRTDGALKQIWQLQDFETEKCIGAACYRSIKSLHQYDCKHETSRIKYVVFYAEAMGQGRDLKTLNERELGSDGEFAPVVPGTQGYYEFQGICGTEQKKK</sequence>
<accession>A0A1M7QM50</accession>
<dbReference type="Proteomes" id="UP000184339">
    <property type="component" value="Unassembled WGS sequence"/>
</dbReference>
<dbReference type="EMBL" id="FRCX01000007">
    <property type="protein sequence ID" value="SHN32449.1"/>
    <property type="molecule type" value="Genomic_DNA"/>
</dbReference>
<dbReference type="RefSeq" id="WP_072786613.1">
    <property type="nucleotide sequence ID" value="NZ_FRCX01000007.1"/>
</dbReference>